<comment type="subcellular location">
    <subcellularLocation>
        <location evidence="2">Nucleus</location>
    </subcellularLocation>
</comment>
<dbReference type="PANTHER" id="PTHR22930">
    <property type="match status" value="1"/>
</dbReference>
<accession>A0A6J2K8L8</accession>
<name>A0A6J2K8L8_BOMMA</name>
<evidence type="ECO:0000256" key="3">
    <source>
        <dbReference type="ARBA" id="ARBA00006958"/>
    </source>
</evidence>
<evidence type="ECO:0000256" key="1">
    <source>
        <dbReference type="ARBA" id="ARBA00001968"/>
    </source>
</evidence>
<gene>
    <name evidence="10" type="primary">LOC114248302</name>
</gene>
<evidence type="ECO:0000256" key="5">
    <source>
        <dbReference type="ARBA" id="ARBA00022723"/>
    </source>
</evidence>
<dbReference type="AlphaFoldDB" id="A0A6J2K8L8"/>
<evidence type="ECO:0000256" key="7">
    <source>
        <dbReference type="ARBA" id="ARBA00023242"/>
    </source>
</evidence>
<dbReference type="Pfam" id="PF13359">
    <property type="entry name" value="DDE_Tnp_4"/>
    <property type="match status" value="1"/>
</dbReference>
<dbReference type="GeneID" id="114248302"/>
<reference evidence="10" key="1">
    <citation type="submission" date="2025-08" db="UniProtKB">
        <authorList>
            <consortium name="RefSeq"/>
        </authorList>
    </citation>
    <scope>IDENTIFICATION</scope>
    <source>
        <tissue evidence="10">Silk gland</tissue>
    </source>
</reference>
<dbReference type="GO" id="GO:0005634">
    <property type="term" value="C:nucleus"/>
    <property type="evidence" value="ECO:0007669"/>
    <property type="project" value="UniProtKB-SubCell"/>
</dbReference>
<evidence type="ECO:0000256" key="2">
    <source>
        <dbReference type="ARBA" id="ARBA00004123"/>
    </source>
</evidence>
<comment type="similarity">
    <text evidence="3">Belongs to the HARBI1 family.</text>
</comment>
<dbReference type="RefSeq" id="XP_028037312.1">
    <property type="nucleotide sequence ID" value="XM_028181511.1"/>
</dbReference>
<sequence length="345" mass="38731">MSLSSLSSLSDPEEVVSTGRRIPDRVNIFDEHDGEVFRIRYRLSKVTALQISELLDLKPVTQRNKAIDGITQLLICLRFFATGSFQQVLGDLVNIHKSIVCRIVQKVTRKLADLSSAYIKMPDRQELRRVAEDFYEIAGFPRVAGALDCTHIKIVSRGGSLAELYRCRKGYFSINVQAVCNASLKIRDLIVRWPGSVHDSTIFNNSHLCADFERGKYSPYHLLGDSRYFNKNYLLTPFLNPQKSAEEAYNKSHISTRNTVERCFGVLKRRCPCLEKGITLKKTSTILQVIVACVMLHNICIELNEVDPPEDIEISVDSPNIGILSISSQSTNSAVRAALANSVFC</sequence>
<dbReference type="OrthoDB" id="2430314at2759"/>
<comment type="cofactor">
    <cofactor evidence="1">
        <name>a divalent metal cation</name>
        <dbReference type="ChEBI" id="CHEBI:60240"/>
    </cofactor>
</comment>
<dbReference type="GO" id="GO:0046872">
    <property type="term" value="F:metal ion binding"/>
    <property type="evidence" value="ECO:0007669"/>
    <property type="project" value="UniProtKB-KW"/>
</dbReference>
<feature type="domain" description="DDE Tnp4" evidence="8">
    <location>
        <begin position="147"/>
        <end position="298"/>
    </location>
</feature>
<dbReference type="InterPro" id="IPR045249">
    <property type="entry name" value="HARBI1-like"/>
</dbReference>
<keyword evidence="6" id="KW-0378">Hydrolase</keyword>
<dbReference type="KEGG" id="bman:114248302"/>
<dbReference type="Proteomes" id="UP000504629">
    <property type="component" value="Unplaced"/>
</dbReference>
<evidence type="ECO:0000259" key="8">
    <source>
        <dbReference type="Pfam" id="PF13359"/>
    </source>
</evidence>
<organism evidence="9 10">
    <name type="scientific">Bombyx mandarina</name>
    <name type="common">Wild silk moth</name>
    <name type="synonym">Wild silkworm</name>
    <dbReference type="NCBI Taxonomy" id="7092"/>
    <lineage>
        <taxon>Eukaryota</taxon>
        <taxon>Metazoa</taxon>
        <taxon>Ecdysozoa</taxon>
        <taxon>Arthropoda</taxon>
        <taxon>Hexapoda</taxon>
        <taxon>Insecta</taxon>
        <taxon>Pterygota</taxon>
        <taxon>Neoptera</taxon>
        <taxon>Endopterygota</taxon>
        <taxon>Lepidoptera</taxon>
        <taxon>Glossata</taxon>
        <taxon>Ditrysia</taxon>
        <taxon>Bombycoidea</taxon>
        <taxon>Bombycidae</taxon>
        <taxon>Bombycinae</taxon>
        <taxon>Bombyx</taxon>
    </lineage>
</organism>
<dbReference type="GO" id="GO:0004518">
    <property type="term" value="F:nuclease activity"/>
    <property type="evidence" value="ECO:0007669"/>
    <property type="project" value="UniProtKB-KW"/>
</dbReference>
<keyword evidence="5" id="KW-0479">Metal-binding</keyword>
<proteinExistence type="inferred from homology"/>
<evidence type="ECO:0000313" key="9">
    <source>
        <dbReference type="Proteomes" id="UP000504629"/>
    </source>
</evidence>
<evidence type="ECO:0000313" key="10">
    <source>
        <dbReference type="RefSeq" id="XP_028037312.1"/>
    </source>
</evidence>
<keyword evidence="7" id="KW-0539">Nucleus</keyword>
<protein>
    <submittedName>
        <fullName evidence="10">Nuclease HARBI1</fullName>
    </submittedName>
</protein>
<evidence type="ECO:0000256" key="4">
    <source>
        <dbReference type="ARBA" id="ARBA00022722"/>
    </source>
</evidence>
<dbReference type="InterPro" id="IPR027806">
    <property type="entry name" value="HARBI1_dom"/>
</dbReference>
<dbReference type="PANTHER" id="PTHR22930:SF289">
    <property type="entry name" value="DDE TNP4 DOMAIN-CONTAINING PROTEIN-RELATED"/>
    <property type="match status" value="1"/>
</dbReference>
<keyword evidence="9" id="KW-1185">Reference proteome</keyword>
<evidence type="ECO:0000256" key="6">
    <source>
        <dbReference type="ARBA" id="ARBA00022801"/>
    </source>
</evidence>
<keyword evidence="4" id="KW-0540">Nuclease</keyword>
<dbReference type="GO" id="GO:0016787">
    <property type="term" value="F:hydrolase activity"/>
    <property type="evidence" value="ECO:0007669"/>
    <property type="project" value="UniProtKB-KW"/>
</dbReference>